<dbReference type="Pfam" id="PF03060">
    <property type="entry name" value="NMO"/>
    <property type="match status" value="1"/>
</dbReference>
<name>A0A023DXL9_9PROT</name>
<keyword evidence="5" id="KW-1185">Reference proteome</keyword>
<dbReference type="GO" id="GO:0018580">
    <property type="term" value="F:nitronate monooxygenase activity"/>
    <property type="evidence" value="ECO:0007669"/>
    <property type="project" value="InterPro"/>
</dbReference>
<dbReference type="STRING" id="1427503.HE1_00498"/>
<protein>
    <submittedName>
        <fullName evidence="4">Putative nitronate monooxygenase</fullName>
    </submittedName>
</protein>
<dbReference type="Proteomes" id="UP000024842">
    <property type="component" value="Unassembled WGS sequence"/>
</dbReference>
<dbReference type="Gene3D" id="3.20.20.70">
    <property type="entry name" value="Aldolase class I"/>
    <property type="match status" value="1"/>
</dbReference>
<accession>A0A023DXL9</accession>
<dbReference type="EMBL" id="BAUP01000068">
    <property type="protein sequence ID" value="GAJ46173.1"/>
    <property type="molecule type" value="Genomic_DNA"/>
</dbReference>
<organism evidence="4 5">
    <name type="scientific">Holospora elegans E1</name>
    <dbReference type="NCBI Taxonomy" id="1427503"/>
    <lineage>
        <taxon>Bacteria</taxon>
        <taxon>Pseudomonadati</taxon>
        <taxon>Pseudomonadota</taxon>
        <taxon>Alphaproteobacteria</taxon>
        <taxon>Holosporales</taxon>
        <taxon>Holosporaceae</taxon>
        <taxon>Holospora</taxon>
    </lineage>
</organism>
<evidence type="ECO:0000256" key="2">
    <source>
        <dbReference type="ARBA" id="ARBA00022643"/>
    </source>
</evidence>
<keyword evidence="4" id="KW-0503">Monooxygenase</keyword>
<keyword evidence="1" id="KW-0285">Flavoprotein</keyword>
<evidence type="ECO:0000256" key="1">
    <source>
        <dbReference type="ARBA" id="ARBA00022630"/>
    </source>
</evidence>
<dbReference type="InterPro" id="IPR004136">
    <property type="entry name" value="NMO"/>
</dbReference>
<gene>
    <name evidence="4" type="ORF">HE1_00498</name>
</gene>
<evidence type="ECO:0000313" key="5">
    <source>
        <dbReference type="Proteomes" id="UP000024842"/>
    </source>
</evidence>
<evidence type="ECO:0000256" key="3">
    <source>
        <dbReference type="ARBA" id="ARBA00023002"/>
    </source>
</evidence>
<keyword evidence="3" id="KW-0560">Oxidoreductase</keyword>
<dbReference type="PANTHER" id="PTHR32332:SF20">
    <property type="entry name" value="2-NITROPROPANE DIOXYGENASE-LIKE PROTEIN"/>
    <property type="match status" value="1"/>
</dbReference>
<dbReference type="PANTHER" id="PTHR32332">
    <property type="entry name" value="2-NITROPROPANE DIOXYGENASE"/>
    <property type="match status" value="1"/>
</dbReference>
<dbReference type="RefSeq" id="WP_006299348.1">
    <property type="nucleotide sequence ID" value="NZ_BAUP01000068.1"/>
</dbReference>
<comment type="caution">
    <text evidence="4">The sequence shown here is derived from an EMBL/GenBank/DDBJ whole genome shotgun (WGS) entry which is preliminary data.</text>
</comment>
<proteinExistence type="predicted"/>
<dbReference type="SUPFAM" id="SSF51412">
    <property type="entry name" value="Inosine monophosphate dehydrogenase (IMPDH)"/>
    <property type="match status" value="1"/>
</dbReference>
<dbReference type="CDD" id="cd04730">
    <property type="entry name" value="NPD_like"/>
    <property type="match status" value="1"/>
</dbReference>
<reference evidence="4 5" key="1">
    <citation type="journal article" date="2014" name="FEMS Microbiol. Lett.">
        <title>Draft genome sequences of three Holospora species (Holospora obtusa, Holospora undulata, and Holospora elegans), endonuclear symbiotic bacteria of the ciliate Paramecium caudatum.</title>
        <authorList>
            <person name="Dohra H."/>
            <person name="Tanaka K."/>
            <person name="Suzuki T."/>
            <person name="Fujishima M."/>
            <person name="Suzuki H."/>
        </authorList>
    </citation>
    <scope>NUCLEOTIDE SEQUENCE [LARGE SCALE GENOMIC DNA]</scope>
    <source>
        <strain evidence="4 5">E1</strain>
    </source>
</reference>
<dbReference type="AlphaFoldDB" id="A0A023DXL9"/>
<dbReference type="OrthoDB" id="7165168at2"/>
<evidence type="ECO:0000313" key="4">
    <source>
        <dbReference type="EMBL" id="GAJ46173.1"/>
    </source>
</evidence>
<dbReference type="InterPro" id="IPR013785">
    <property type="entry name" value="Aldolase_TIM"/>
</dbReference>
<sequence>MKNTQKELLTMNNPTTCHALSWIEAQWKRGKEFLGTSTGILCGAMTWVSHHELVKGVCDAGGFGILAGGSMTPDELSQQIKHLVSSGCGPFGVNLIVFHPSFQELVDVCGQYNVSHIFLGGGLPSSTVFKSLASYGIKPVAFAPSAALARRLILSGAQGLVIEGNEAGGHVGPVATQVLAQEILPVVGKDVPVFVAGGIGNGRGILSYLCMGASGCQLGSRFVCTHESQAHNSFKEAFIRAQARDAVLSYGIDSRLPVIPVRAISNKATENFVILQKSVVKDIEEGTLSLEEGKMKIEQFWSGALYRAVIEGDIEYGSVMAGQSVGMIKSKESCKQVIQTLLKEMVEAFTEIKMTSALSCNT</sequence>
<keyword evidence="2" id="KW-0288">FMN</keyword>